<comment type="similarity">
    <text evidence="1">Belongs to the iron/ascorbate-dependent oxidoreductase family.</text>
</comment>
<evidence type="ECO:0000313" key="3">
    <source>
        <dbReference type="EMBL" id="MBE1578819.1"/>
    </source>
</evidence>
<protein>
    <recommendedName>
        <fullName evidence="2">Fe2OG dioxygenase domain-containing protein</fullName>
    </recommendedName>
</protein>
<organism evidence="3 4">
    <name type="scientific">Amycolatopsis roodepoortensis</name>
    <dbReference type="NCBI Taxonomy" id="700274"/>
    <lineage>
        <taxon>Bacteria</taxon>
        <taxon>Bacillati</taxon>
        <taxon>Actinomycetota</taxon>
        <taxon>Actinomycetes</taxon>
        <taxon>Pseudonocardiales</taxon>
        <taxon>Pseudonocardiaceae</taxon>
        <taxon>Amycolatopsis</taxon>
    </lineage>
</organism>
<evidence type="ECO:0000256" key="1">
    <source>
        <dbReference type="RuleBase" id="RU003682"/>
    </source>
</evidence>
<keyword evidence="1" id="KW-0408">Iron</keyword>
<dbReference type="Proteomes" id="UP000656548">
    <property type="component" value="Unassembled WGS sequence"/>
</dbReference>
<keyword evidence="1" id="KW-0560">Oxidoreductase</keyword>
<name>A0ABR9LDS8_9PSEU</name>
<evidence type="ECO:0000313" key="4">
    <source>
        <dbReference type="Proteomes" id="UP000656548"/>
    </source>
</evidence>
<evidence type="ECO:0000259" key="2">
    <source>
        <dbReference type="PROSITE" id="PS51471"/>
    </source>
</evidence>
<feature type="domain" description="Fe2OG dioxygenase" evidence="2">
    <location>
        <begin position="97"/>
        <end position="204"/>
    </location>
</feature>
<accession>A0ABR9LDS8</accession>
<sequence length="256" mass="28437">MTTAITLTRSDILGRPSFWKVSELGVRQFDHGYPEQLLDTILMKAHELRESAAKTNLNLRYLRNAHHHIPEVAQLMHDRARLDRLSGLAGVPLEPYPVDFLGSMITFMGPEDGTVDWHGDSVPVTELVALSADDVAGGELAIYRGELDEGRARLAAEGELPDDRTLKLTHRVGHSIFGQLMGVLHRTSPMTSGTRVTLNLNLRSAAQPHIDDQRLSHLAAESPDFAWLDHYVSDVRCRQLPSLRNTATLAGKDRDV</sequence>
<gene>
    <name evidence="3" type="ORF">H4W30_005879</name>
</gene>
<keyword evidence="1" id="KW-0479">Metal-binding</keyword>
<keyword evidence="4" id="KW-1185">Reference proteome</keyword>
<dbReference type="EMBL" id="JADBEJ010000005">
    <property type="protein sequence ID" value="MBE1578819.1"/>
    <property type="molecule type" value="Genomic_DNA"/>
</dbReference>
<reference evidence="3 4" key="1">
    <citation type="submission" date="2020-10" db="EMBL/GenBank/DDBJ databases">
        <title>Sequencing the genomes of 1000 actinobacteria strains.</title>
        <authorList>
            <person name="Klenk H.-P."/>
        </authorList>
    </citation>
    <scope>NUCLEOTIDE SEQUENCE [LARGE SCALE GENOMIC DNA]</scope>
    <source>
        <strain evidence="3 4">DSM 46661</strain>
    </source>
</reference>
<dbReference type="RefSeq" id="WP_192745699.1">
    <property type="nucleotide sequence ID" value="NZ_JADBEJ010000005.1"/>
</dbReference>
<dbReference type="InterPro" id="IPR005123">
    <property type="entry name" value="Oxoglu/Fe-dep_dioxygenase_dom"/>
</dbReference>
<comment type="caution">
    <text evidence="3">The sequence shown here is derived from an EMBL/GenBank/DDBJ whole genome shotgun (WGS) entry which is preliminary data.</text>
</comment>
<proteinExistence type="inferred from homology"/>
<dbReference type="PROSITE" id="PS51471">
    <property type="entry name" value="FE2OG_OXY"/>
    <property type="match status" value="1"/>
</dbReference>